<gene>
    <name evidence="10" type="ORF">NTEN_LOCUS2175</name>
</gene>
<dbReference type="InterPro" id="IPR023578">
    <property type="entry name" value="Ras_GEF_dom_sf"/>
</dbReference>
<dbReference type="GO" id="GO:0007264">
    <property type="term" value="P:small GTPase-mediated signal transduction"/>
    <property type="evidence" value="ECO:0007669"/>
    <property type="project" value="InterPro"/>
</dbReference>
<dbReference type="PROSITE" id="PS50157">
    <property type="entry name" value="ZINC_FINGER_C2H2_2"/>
    <property type="match status" value="2"/>
</dbReference>
<dbReference type="SMART" id="SM00355">
    <property type="entry name" value="ZnF_C2H2"/>
    <property type="match status" value="4"/>
</dbReference>
<feature type="region of interest" description="Disordered" evidence="6">
    <location>
        <begin position="1064"/>
        <end position="1092"/>
    </location>
</feature>
<keyword evidence="5" id="KW-0344">Guanine-nucleotide releasing factor</keyword>
<keyword evidence="3" id="KW-0862">Zinc</keyword>
<dbReference type="GO" id="GO:0005085">
    <property type="term" value="F:guanyl-nucleotide exchange factor activity"/>
    <property type="evidence" value="ECO:0007669"/>
    <property type="project" value="UniProtKB-KW"/>
</dbReference>
<dbReference type="InterPro" id="IPR036236">
    <property type="entry name" value="Znf_C2H2_sf"/>
</dbReference>
<dbReference type="SUPFAM" id="SSF57667">
    <property type="entry name" value="beta-beta-alpha zinc fingers"/>
    <property type="match status" value="1"/>
</dbReference>
<keyword evidence="11" id="KW-1185">Reference proteome</keyword>
<keyword evidence="1" id="KW-0479">Metal-binding</keyword>
<feature type="non-terminal residue" evidence="10">
    <location>
        <position position="1520"/>
    </location>
</feature>
<evidence type="ECO:0000256" key="4">
    <source>
        <dbReference type="PROSITE-ProRule" id="PRU00024"/>
    </source>
</evidence>
<feature type="domain" description="B box-type" evidence="8">
    <location>
        <begin position="1400"/>
        <end position="1447"/>
    </location>
</feature>
<keyword evidence="2 4" id="KW-0863">Zinc-finger</keyword>
<dbReference type="SMART" id="SM00336">
    <property type="entry name" value="BBOX"/>
    <property type="match status" value="2"/>
</dbReference>
<accession>A0A6H5FZQ8</accession>
<dbReference type="Pfam" id="PF13445">
    <property type="entry name" value="zf-RING_UBOX"/>
    <property type="match status" value="1"/>
</dbReference>
<evidence type="ECO:0000256" key="2">
    <source>
        <dbReference type="ARBA" id="ARBA00022771"/>
    </source>
</evidence>
<dbReference type="InterPro" id="IPR047153">
    <property type="entry name" value="TRIM45/56/19-like"/>
</dbReference>
<dbReference type="Gene3D" id="3.30.160.60">
    <property type="entry name" value="Classic Zinc Finger"/>
    <property type="match status" value="2"/>
</dbReference>
<evidence type="ECO:0000259" key="9">
    <source>
        <dbReference type="PROSITE" id="PS50157"/>
    </source>
</evidence>
<evidence type="ECO:0008006" key="12">
    <source>
        <dbReference type="Google" id="ProtNLM"/>
    </source>
</evidence>
<proteinExistence type="predicted"/>
<dbReference type="EMBL" id="CADCXU010003293">
    <property type="protein sequence ID" value="CAA9995384.1"/>
    <property type="molecule type" value="Genomic_DNA"/>
</dbReference>
<evidence type="ECO:0000259" key="7">
    <source>
        <dbReference type="PROSITE" id="PS50009"/>
    </source>
</evidence>
<evidence type="ECO:0000256" key="5">
    <source>
        <dbReference type="PROSITE-ProRule" id="PRU00168"/>
    </source>
</evidence>
<dbReference type="SUPFAM" id="SSF57845">
    <property type="entry name" value="B-box zinc-binding domain"/>
    <property type="match status" value="1"/>
</dbReference>
<dbReference type="CDD" id="cd19764">
    <property type="entry name" value="Bbox2_TRIM9-like"/>
    <property type="match status" value="1"/>
</dbReference>
<dbReference type="GO" id="GO:0061630">
    <property type="term" value="F:ubiquitin protein ligase activity"/>
    <property type="evidence" value="ECO:0007669"/>
    <property type="project" value="TreeGrafter"/>
</dbReference>
<dbReference type="InterPro" id="IPR001841">
    <property type="entry name" value="Znf_RING"/>
</dbReference>
<evidence type="ECO:0000313" key="10">
    <source>
        <dbReference type="EMBL" id="CAA9995384.1"/>
    </source>
</evidence>
<dbReference type="Gene3D" id="1.10.840.10">
    <property type="entry name" value="Ras guanine-nucleotide exchange factors catalytic domain"/>
    <property type="match status" value="1"/>
</dbReference>
<dbReference type="SUPFAM" id="SSF57850">
    <property type="entry name" value="RING/U-box"/>
    <property type="match status" value="1"/>
</dbReference>
<evidence type="ECO:0000313" key="11">
    <source>
        <dbReference type="Proteomes" id="UP000479000"/>
    </source>
</evidence>
<dbReference type="Gene3D" id="3.30.40.10">
    <property type="entry name" value="Zinc/RING finger domain, C3HC4 (zinc finger)"/>
    <property type="match status" value="1"/>
</dbReference>
<feature type="domain" description="B box-type" evidence="8">
    <location>
        <begin position="1458"/>
        <end position="1499"/>
    </location>
</feature>
<dbReference type="CDD" id="cd16576">
    <property type="entry name" value="RING-HC_TRIM9-like_C-I"/>
    <property type="match status" value="1"/>
</dbReference>
<dbReference type="InterPro" id="IPR000315">
    <property type="entry name" value="Znf_B-box"/>
</dbReference>
<organism evidence="10 11">
    <name type="scientific">Nesidiocoris tenuis</name>
    <dbReference type="NCBI Taxonomy" id="355587"/>
    <lineage>
        <taxon>Eukaryota</taxon>
        <taxon>Metazoa</taxon>
        <taxon>Ecdysozoa</taxon>
        <taxon>Arthropoda</taxon>
        <taxon>Hexapoda</taxon>
        <taxon>Insecta</taxon>
        <taxon>Pterygota</taxon>
        <taxon>Neoptera</taxon>
        <taxon>Paraneoptera</taxon>
        <taxon>Hemiptera</taxon>
        <taxon>Heteroptera</taxon>
        <taxon>Panheteroptera</taxon>
        <taxon>Cimicomorpha</taxon>
        <taxon>Miridae</taxon>
        <taxon>Dicyphina</taxon>
        <taxon>Nesidiocoris</taxon>
    </lineage>
</organism>
<dbReference type="InterPro" id="IPR001895">
    <property type="entry name" value="RASGEF_cat_dom"/>
</dbReference>
<dbReference type="SMART" id="SM00184">
    <property type="entry name" value="RING"/>
    <property type="match status" value="1"/>
</dbReference>
<sequence length="1520" mass="170077">MTNLPDLMDAVEQQPMDDANVDANEQIISQISTEIVYETQNHSTESIETVSAFDSGTDDATNAMGESEKPLIEEVMEASQQEPNVSVVDSQEIFLNPDDLKDQNVLFIDVSGTENATQEAVSHIEQQHDAAETVDLDKDIKVTFHKQVVSNVNTPTSFPSEEIQRATRYLCPVCQKSFRQRHLLLCHIKLHDQKPKSNNVYMSNCTSCGGHVRLTSEQARLLQERGTSDARIICSTCKLLGHDIMQPMGSTKVSAPTPINKTQPSPFYCDMCNCDIKLTDDQLQLVEKKGAENIRIICSPCSLKEQENQAAGGDSQAQDGLKCRSCLRPIEIQGNRNGVDPICVDCQSKTESELAVENMNAGESRIFPSHCSFCNKEVYLSEQPQANAEIKCSDCKTKKQQPFAVRKFKTISPVKRPTVKGLSVMYKCNICYCSMHLSEEQKLLLKARGVSGTKIICSSCHKNEKAKPTKMKRVRKLRTYQCDVCLGDMDMDYIPTAGDDIVCATCRKVEEMEREKQSTASAVKRTILKCCGCQKPLSVTPLTRKRLQEKGVVKLKCETCRRKPDVDESSTPARKVFKSSSEGVNYRCDVCAISFGDDFDKFSEHFTSVHVPTSDADSAKGADKSRKLPLIQCPICDASFMDRSNLKMHLNSHKSELSHVKQSLKKNCPFCHLCLTKTPMFDHYSETHHIQISKTVHNFDNADEFKMWKEELENATKARFVPRSDQAKNIRAMKRISVALHCQHDCPDGSRRSRKIGFFCPSRIDVYEHDGGLKAEFTETHVGHCDLSDFTLKEKDSISQLLKDDKTVEQVVFELVSQVANDAPEVKKYRRLLSYDRHSIKSELEGILQKEKVKSSLLIGNDDEESDVSYTSGSDVEGEYVPYPNALAWLLDDMQNEKNVSLNNAIVVARKTADSTLRFDYRTTAVKKLSTTADALTNKKMEMLRRITELVDKCLVEEHLDIMDVYLSPCEQTLNELCSGKRVVVVDDDSNDVNETTSNYDEAQAEEDDDTKQTIEKLQTIVSSDGRFRNLRDALHRCDPPCIPYLGMYLTDLSFIEEGTPNFTEDDCPRNPRDSPFPTNALQNRTDRQGDRLPAQSVVTARRRRTLSDLLGNRTQDVATECGNDPTVAVVVAEQIGRGRPLELSGCRGRPILGRLVSSQERSDIFDGLTSARRRGFSDVPSSPNRQLLPLETPSECIRRAGVTGIEPVKQLLKRSSMRRRTSEEKKTQSISWWRDVDFKKEEKINSNECAMEEELKCPVCKGLYSNPVLMPCYHSLCLNCALSLQAPAAANTNGHSNGNNHQESSSSSLVEEVDKLSILSETDSGVVCTSRPNSYVGTPNLLGVALFPPLAASTALSLLVCPVCSKTVYFDENGAHNLPKYRAMQNIVDKYGEARELVPKCELCTREPPKTATVLCEQCEVHYCDECKENCHPAKGGLAKHTLLTPGRTALRTRDAAKELFCSDHAEESLAFYCMLCKIPVCTICKDTRHASHDVQAINSMCKAQKAKTRSFNFRDSKS</sequence>
<reference evidence="10 11" key="1">
    <citation type="submission" date="2020-02" db="EMBL/GenBank/DDBJ databases">
        <authorList>
            <person name="Ferguson B K."/>
        </authorList>
    </citation>
    <scope>NUCLEOTIDE SEQUENCE [LARGE SCALE GENOMIC DNA]</scope>
</reference>
<dbReference type="InterPro" id="IPR027370">
    <property type="entry name" value="Znf-RING_euk"/>
</dbReference>
<dbReference type="InterPro" id="IPR036964">
    <property type="entry name" value="RASGEF_cat_dom_sf"/>
</dbReference>
<dbReference type="SMART" id="SM00147">
    <property type="entry name" value="RasGEF"/>
    <property type="match status" value="1"/>
</dbReference>
<dbReference type="CDD" id="cd19803">
    <property type="entry name" value="Bbox1_TRIM9-like_C-I"/>
    <property type="match status" value="1"/>
</dbReference>
<dbReference type="InterPro" id="IPR013087">
    <property type="entry name" value="Znf_C2H2_type"/>
</dbReference>
<feature type="domain" description="C2H2-type" evidence="9">
    <location>
        <begin position="169"/>
        <end position="196"/>
    </location>
</feature>
<dbReference type="OrthoDB" id="295536at2759"/>
<feature type="domain" description="C2H2-type" evidence="9">
    <location>
        <begin position="631"/>
        <end position="658"/>
    </location>
</feature>
<evidence type="ECO:0000256" key="1">
    <source>
        <dbReference type="ARBA" id="ARBA00022723"/>
    </source>
</evidence>
<evidence type="ECO:0000256" key="3">
    <source>
        <dbReference type="ARBA" id="ARBA00022833"/>
    </source>
</evidence>
<dbReference type="InterPro" id="IPR013083">
    <property type="entry name" value="Znf_RING/FYVE/PHD"/>
</dbReference>
<dbReference type="PANTHER" id="PTHR25462">
    <property type="entry name" value="BONUS, ISOFORM C-RELATED"/>
    <property type="match status" value="1"/>
</dbReference>
<feature type="domain" description="Ras-GEF" evidence="7">
    <location>
        <begin position="881"/>
        <end position="1121"/>
    </location>
</feature>
<evidence type="ECO:0000259" key="8">
    <source>
        <dbReference type="PROSITE" id="PS50119"/>
    </source>
</evidence>
<dbReference type="Pfam" id="PF00617">
    <property type="entry name" value="RasGEF"/>
    <property type="match status" value="1"/>
</dbReference>
<dbReference type="PANTHER" id="PTHR25462:SF306">
    <property type="entry name" value="TRIPARTITE MOTIF CONTAINING 9"/>
    <property type="match status" value="1"/>
</dbReference>
<protein>
    <recommendedName>
        <fullName evidence="12">RING-type domain-containing protein</fullName>
    </recommendedName>
</protein>
<dbReference type="Pfam" id="PF12874">
    <property type="entry name" value="zf-met"/>
    <property type="match status" value="1"/>
</dbReference>
<dbReference type="PROSITE" id="PS00028">
    <property type="entry name" value="ZINC_FINGER_C2H2_1"/>
    <property type="match status" value="2"/>
</dbReference>
<evidence type="ECO:0000256" key="6">
    <source>
        <dbReference type="SAM" id="MobiDB-lite"/>
    </source>
</evidence>
<dbReference type="GO" id="GO:0008270">
    <property type="term" value="F:zinc ion binding"/>
    <property type="evidence" value="ECO:0007669"/>
    <property type="project" value="UniProtKB-KW"/>
</dbReference>
<dbReference type="Pfam" id="PF00643">
    <property type="entry name" value="zf-B_box"/>
    <property type="match status" value="1"/>
</dbReference>
<name>A0A6H5FZQ8_9HEMI</name>
<dbReference type="Gene3D" id="4.10.830.40">
    <property type="match status" value="1"/>
</dbReference>
<dbReference type="Proteomes" id="UP000479000">
    <property type="component" value="Unassembled WGS sequence"/>
</dbReference>
<dbReference type="PROSITE" id="PS50009">
    <property type="entry name" value="RASGEF_CAT"/>
    <property type="match status" value="1"/>
</dbReference>
<dbReference type="SUPFAM" id="SSF48366">
    <property type="entry name" value="Ras GEF"/>
    <property type="match status" value="1"/>
</dbReference>
<dbReference type="PROSITE" id="PS50119">
    <property type="entry name" value="ZF_BBOX"/>
    <property type="match status" value="2"/>
</dbReference>